<organism evidence="1 2">
    <name type="scientific">Emericella nidulans (strain FGSC A4 / ATCC 38163 / CBS 112.46 / NRRL 194 / M139)</name>
    <name type="common">Aspergillus nidulans</name>
    <dbReference type="NCBI Taxonomy" id="227321"/>
    <lineage>
        <taxon>Eukaryota</taxon>
        <taxon>Fungi</taxon>
        <taxon>Dikarya</taxon>
        <taxon>Ascomycota</taxon>
        <taxon>Pezizomycotina</taxon>
        <taxon>Eurotiomycetes</taxon>
        <taxon>Eurotiomycetidae</taxon>
        <taxon>Eurotiales</taxon>
        <taxon>Aspergillaceae</taxon>
        <taxon>Aspergillus</taxon>
        <taxon>Aspergillus subgen. Nidulantes</taxon>
    </lineage>
</organism>
<dbReference type="VEuPathDB" id="FungiDB:AN10509"/>
<name>C8V5C1_EMENI</name>
<dbReference type="HOGENOM" id="CLU_2121040_0_0_1"/>
<dbReference type="GeneID" id="74896446"/>
<dbReference type="AlphaFoldDB" id="C8V5C1"/>
<gene>
    <name evidence="1" type="ORF">ANIA_10509</name>
</gene>
<protein>
    <submittedName>
        <fullName evidence="1">Uncharacterized protein</fullName>
    </submittedName>
</protein>
<reference evidence="2" key="1">
    <citation type="journal article" date="2005" name="Nature">
        <title>Sequencing of Aspergillus nidulans and comparative analysis with A. fumigatus and A. oryzae.</title>
        <authorList>
            <person name="Galagan J.E."/>
            <person name="Calvo S.E."/>
            <person name="Cuomo C."/>
            <person name="Ma L.J."/>
            <person name="Wortman J.R."/>
            <person name="Batzoglou S."/>
            <person name="Lee S.I."/>
            <person name="Basturkmen M."/>
            <person name="Spevak C.C."/>
            <person name="Clutterbuck J."/>
            <person name="Kapitonov V."/>
            <person name="Jurka J."/>
            <person name="Scazzocchio C."/>
            <person name="Farman M."/>
            <person name="Butler J."/>
            <person name="Purcell S."/>
            <person name="Harris S."/>
            <person name="Braus G.H."/>
            <person name="Draht O."/>
            <person name="Busch S."/>
            <person name="D'Enfert C."/>
            <person name="Bouchier C."/>
            <person name="Goldman G.H."/>
            <person name="Bell-Pedersen D."/>
            <person name="Griffiths-Jones S."/>
            <person name="Doonan J.H."/>
            <person name="Yu J."/>
            <person name="Vienken K."/>
            <person name="Pain A."/>
            <person name="Freitag M."/>
            <person name="Selker E.U."/>
            <person name="Archer D.B."/>
            <person name="Penalva M.A."/>
            <person name="Oakley B.R."/>
            <person name="Momany M."/>
            <person name="Tanaka T."/>
            <person name="Kumagai T."/>
            <person name="Asai K."/>
            <person name="Machida M."/>
            <person name="Nierman W.C."/>
            <person name="Denning D.W."/>
            <person name="Caddick M."/>
            <person name="Hynes M."/>
            <person name="Paoletti M."/>
            <person name="Fischer R."/>
            <person name="Miller B."/>
            <person name="Dyer P."/>
            <person name="Sachs M.S."/>
            <person name="Osmani S.A."/>
            <person name="Birren B.W."/>
        </authorList>
    </citation>
    <scope>NUCLEOTIDE SEQUENCE [LARGE SCALE GENOMIC DNA]</scope>
    <source>
        <strain evidence="2">FGSC A4 / ATCC 38163 / CBS 112.46 / NRRL 194 / M139</strain>
    </source>
</reference>
<accession>C8V5C1</accession>
<sequence>MSRCKFATVAARNGSIQTGTSGSYPRCDIAQSSEPYIDMTLMSANKVGKLKAKTLCTNRRRVQNLHRHAMTGHLDPLKSEIRHPQNLGLSVHCHGNRYSQFRQAAMSGIGKRAE</sequence>
<evidence type="ECO:0000313" key="2">
    <source>
        <dbReference type="Proteomes" id="UP000000560"/>
    </source>
</evidence>
<keyword evidence="2" id="KW-1185">Reference proteome</keyword>
<dbReference type="KEGG" id="ani:ANIA_10509"/>
<dbReference type="InParanoid" id="C8V5C1"/>
<proteinExistence type="predicted"/>
<dbReference type="RefSeq" id="XP_050467366.1">
    <property type="nucleotide sequence ID" value="XM_050611330.1"/>
</dbReference>
<reference evidence="2" key="2">
    <citation type="journal article" date="2009" name="Fungal Genet. Biol.">
        <title>The 2008 update of the Aspergillus nidulans genome annotation: a community effort.</title>
        <authorList>
            <person name="Wortman J.R."/>
            <person name="Gilsenan J.M."/>
            <person name="Joardar V."/>
            <person name="Deegan J."/>
            <person name="Clutterbuck J."/>
            <person name="Andersen M.R."/>
            <person name="Archer D."/>
            <person name="Bencina M."/>
            <person name="Braus G."/>
            <person name="Coutinho P."/>
            <person name="von Dohren H."/>
            <person name="Doonan J."/>
            <person name="Driessen A.J."/>
            <person name="Durek P."/>
            <person name="Espeso E."/>
            <person name="Fekete E."/>
            <person name="Flipphi M."/>
            <person name="Estrada C.G."/>
            <person name="Geysens S."/>
            <person name="Goldman G."/>
            <person name="de Groot P.W."/>
            <person name="Hansen K."/>
            <person name="Harris S.D."/>
            <person name="Heinekamp T."/>
            <person name="Helmstaedt K."/>
            <person name="Henrissat B."/>
            <person name="Hofmann G."/>
            <person name="Homan T."/>
            <person name="Horio T."/>
            <person name="Horiuchi H."/>
            <person name="James S."/>
            <person name="Jones M."/>
            <person name="Karaffa L."/>
            <person name="Karanyi Z."/>
            <person name="Kato M."/>
            <person name="Keller N."/>
            <person name="Kelly D.E."/>
            <person name="Kiel J.A."/>
            <person name="Kim J.M."/>
            <person name="van der Klei I.J."/>
            <person name="Klis F.M."/>
            <person name="Kovalchuk A."/>
            <person name="Krasevec N."/>
            <person name="Kubicek C.P."/>
            <person name="Liu B."/>
            <person name="Maccabe A."/>
            <person name="Meyer V."/>
            <person name="Mirabito P."/>
            <person name="Miskei M."/>
            <person name="Mos M."/>
            <person name="Mullins J."/>
            <person name="Nelson D.R."/>
            <person name="Nielsen J."/>
            <person name="Oakley B.R."/>
            <person name="Osmani S.A."/>
            <person name="Pakula T."/>
            <person name="Paszewski A."/>
            <person name="Paulsen I."/>
            <person name="Pilsyk S."/>
            <person name="Pocsi I."/>
            <person name="Punt P.J."/>
            <person name="Ram A.F."/>
            <person name="Ren Q."/>
            <person name="Robellet X."/>
            <person name="Robson G."/>
            <person name="Seiboth B."/>
            <person name="van Solingen P."/>
            <person name="Specht T."/>
            <person name="Sun J."/>
            <person name="Taheri-Talesh N."/>
            <person name="Takeshita N."/>
            <person name="Ussery D."/>
            <person name="vanKuyk P.A."/>
            <person name="Visser H."/>
            <person name="van de Vondervoort P.J."/>
            <person name="de Vries R.P."/>
            <person name="Walton J."/>
            <person name="Xiang X."/>
            <person name="Xiong Y."/>
            <person name="Zeng A.P."/>
            <person name="Brandt B.W."/>
            <person name="Cornell M.J."/>
            <person name="van den Hondel C.A."/>
            <person name="Visser J."/>
            <person name="Oliver S.G."/>
            <person name="Turner G."/>
        </authorList>
    </citation>
    <scope>GENOME REANNOTATION</scope>
    <source>
        <strain evidence="2">FGSC A4 / ATCC 38163 / CBS 112.46 / NRRL 194 / M139</strain>
    </source>
</reference>
<dbReference type="Proteomes" id="UP000000560">
    <property type="component" value="Chromosome II"/>
</dbReference>
<evidence type="ECO:0000313" key="1">
    <source>
        <dbReference type="EMBL" id="CBF74732.1"/>
    </source>
</evidence>
<dbReference type="EMBL" id="BN001302">
    <property type="protein sequence ID" value="CBF74732.1"/>
    <property type="molecule type" value="Genomic_DNA"/>
</dbReference>